<evidence type="ECO:0000256" key="5">
    <source>
        <dbReference type="ARBA" id="ARBA00023014"/>
    </source>
</evidence>
<organism evidence="9 10">
    <name type="scientific">Dethiosulfatarculus sandiegensis</name>
    <dbReference type="NCBI Taxonomy" id="1429043"/>
    <lineage>
        <taxon>Bacteria</taxon>
        <taxon>Pseudomonadati</taxon>
        <taxon>Thermodesulfobacteriota</taxon>
        <taxon>Desulfarculia</taxon>
        <taxon>Desulfarculales</taxon>
        <taxon>Desulfarculaceae</taxon>
        <taxon>Dethiosulfatarculus</taxon>
    </lineage>
</organism>
<evidence type="ECO:0000256" key="8">
    <source>
        <dbReference type="SAM" id="MobiDB-lite"/>
    </source>
</evidence>
<dbReference type="STRING" id="1429043.X474_26460"/>
<dbReference type="Gene3D" id="3.40.30.10">
    <property type="entry name" value="Glutaredoxin"/>
    <property type="match status" value="1"/>
</dbReference>
<dbReference type="PANTHER" id="PTHR43342:SF1">
    <property type="entry name" value="BIFURCATING [FEFE] HYDROGENASE GAMMA SUBUNIT"/>
    <property type="match status" value="1"/>
</dbReference>
<gene>
    <name evidence="9" type="ORF">X474_26460</name>
</gene>
<comment type="cofactor">
    <cofactor evidence="6">
        <name>[2Fe-2S] cluster</name>
        <dbReference type="ChEBI" id="CHEBI:190135"/>
    </cofactor>
</comment>
<comment type="caution">
    <text evidence="9">The sequence shown here is derived from an EMBL/GenBank/DDBJ whole genome shotgun (WGS) entry which is preliminary data.</text>
</comment>
<accession>A0A0D2JMW4</accession>
<comment type="cofactor">
    <cofactor evidence="7">
        <name>[2Fe-2S] cluster</name>
        <dbReference type="ChEBI" id="CHEBI:190135"/>
    </cofactor>
    <text evidence="7">Binds 1 [2Fe-2S] cluster.</text>
</comment>
<dbReference type="AlphaFoldDB" id="A0A0D2JMW4"/>
<evidence type="ECO:0000256" key="7">
    <source>
        <dbReference type="PIRSR" id="PIRSR000216-1"/>
    </source>
</evidence>
<dbReference type="InParanoid" id="A0A0D2JMW4"/>
<feature type="binding site" evidence="7">
    <location>
        <position position="98"/>
    </location>
    <ligand>
        <name>[2Fe-2S] cluster</name>
        <dbReference type="ChEBI" id="CHEBI:190135"/>
    </ligand>
</feature>
<feature type="compositionally biased region" description="Basic and acidic residues" evidence="8">
    <location>
        <begin position="130"/>
        <end position="144"/>
    </location>
</feature>
<dbReference type="GO" id="GO:0016491">
    <property type="term" value="F:oxidoreductase activity"/>
    <property type="evidence" value="ECO:0007669"/>
    <property type="project" value="InterPro"/>
</dbReference>
<feature type="binding site" evidence="7">
    <location>
        <position position="57"/>
    </location>
    <ligand>
        <name>[2Fe-2S] cluster</name>
        <dbReference type="ChEBI" id="CHEBI:190135"/>
    </ligand>
</feature>
<proteinExistence type="inferred from homology"/>
<dbReference type="InterPro" id="IPR028431">
    <property type="entry name" value="NADP_DH_HndA-like"/>
</dbReference>
<keyword evidence="5 7" id="KW-0411">Iron-sulfur</keyword>
<dbReference type="FunCoup" id="A0A0D2JMW4">
    <property type="interactions" value="438"/>
</dbReference>
<dbReference type="Gene3D" id="1.10.10.1590">
    <property type="entry name" value="NADH-quinone oxidoreductase subunit E"/>
    <property type="match status" value="1"/>
</dbReference>
<dbReference type="PATRIC" id="fig|1429043.3.peg.5601"/>
<dbReference type="GO" id="GO:0046872">
    <property type="term" value="F:metal ion binding"/>
    <property type="evidence" value="ECO:0007669"/>
    <property type="project" value="UniProtKB-KW"/>
</dbReference>
<dbReference type="InterPro" id="IPR041921">
    <property type="entry name" value="NuoE_N"/>
</dbReference>
<dbReference type="EMBL" id="AZAC01000078">
    <property type="protein sequence ID" value="KIX10825.1"/>
    <property type="molecule type" value="Genomic_DNA"/>
</dbReference>
<keyword evidence="3 7" id="KW-0479">Metal-binding</keyword>
<keyword evidence="10" id="KW-1185">Reference proteome</keyword>
<reference evidence="9 10" key="1">
    <citation type="submission" date="2013-11" db="EMBL/GenBank/DDBJ databases">
        <title>Metagenomic analysis of a methanogenic consortium involved in long chain n-alkane degradation.</title>
        <authorList>
            <person name="Davidova I.A."/>
            <person name="Callaghan A.V."/>
            <person name="Wawrik B."/>
            <person name="Pruitt S."/>
            <person name="Marks C."/>
            <person name="Duncan K.E."/>
            <person name="Suflita J.M."/>
        </authorList>
    </citation>
    <scope>NUCLEOTIDE SEQUENCE [LARGE SCALE GENOMIC DNA]</scope>
    <source>
        <strain evidence="9 10">SPR</strain>
    </source>
</reference>
<evidence type="ECO:0000256" key="1">
    <source>
        <dbReference type="ARBA" id="ARBA00010643"/>
    </source>
</evidence>
<keyword evidence="2 7" id="KW-0001">2Fe-2S</keyword>
<dbReference type="SUPFAM" id="SSF52833">
    <property type="entry name" value="Thioredoxin-like"/>
    <property type="match status" value="1"/>
</dbReference>
<comment type="similarity">
    <text evidence="1">Belongs to the complex I 24 kDa subunit family.</text>
</comment>
<keyword evidence="4 7" id="KW-0408">Iron</keyword>
<dbReference type="InterPro" id="IPR002023">
    <property type="entry name" value="NuoE-like"/>
</dbReference>
<dbReference type="PANTHER" id="PTHR43342">
    <property type="entry name" value="NADH-QUINONE OXIDOREDUCTASE, E SUBUNIT"/>
    <property type="match status" value="1"/>
</dbReference>
<evidence type="ECO:0000256" key="6">
    <source>
        <dbReference type="ARBA" id="ARBA00034078"/>
    </source>
</evidence>
<protein>
    <submittedName>
        <fullName evidence="9">NADH dehydrogenase subunit E</fullName>
    </submittedName>
</protein>
<feature type="region of interest" description="Disordered" evidence="8">
    <location>
        <begin position="129"/>
        <end position="150"/>
    </location>
</feature>
<evidence type="ECO:0000313" key="10">
    <source>
        <dbReference type="Proteomes" id="UP000032233"/>
    </source>
</evidence>
<feature type="binding site" evidence="7">
    <location>
        <position position="102"/>
    </location>
    <ligand>
        <name>[2Fe-2S] cluster</name>
        <dbReference type="ChEBI" id="CHEBI:190135"/>
    </ligand>
</feature>
<feature type="binding site" evidence="7">
    <location>
        <position position="62"/>
    </location>
    <ligand>
        <name>[2Fe-2S] cluster</name>
        <dbReference type="ChEBI" id="CHEBI:190135"/>
    </ligand>
</feature>
<evidence type="ECO:0000256" key="3">
    <source>
        <dbReference type="ARBA" id="ARBA00022723"/>
    </source>
</evidence>
<dbReference type="PIRSF" id="PIRSF000216">
    <property type="entry name" value="NADH_DH_24kDa"/>
    <property type="match status" value="1"/>
</dbReference>
<dbReference type="Proteomes" id="UP000032233">
    <property type="component" value="Unassembled WGS sequence"/>
</dbReference>
<evidence type="ECO:0000313" key="9">
    <source>
        <dbReference type="EMBL" id="KIX10825.1"/>
    </source>
</evidence>
<dbReference type="Pfam" id="PF01257">
    <property type="entry name" value="2Fe-2S_thioredx"/>
    <property type="match status" value="1"/>
</dbReference>
<evidence type="ECO:0000256" key="4">
    <source>
        <dbReference type="ARBA" id="ARBA00023004"/>
    </source>
</evidence>
<dbReference type="GO" id="GO:0051537">
    <property type="term" value="F:2 iron, 2 sulfur cluster binding"/>
    <property type="evidence" value="ECO:0007669"/>
    <property type="project" value="UniProtKB-KW"/>
</dbReference>
<dbReference type="InterPro" id="IPR042128">
    <property type="entry name" value="NuoE_dom"/>
</dbReference>
<evidence type="ECO:0000256" key="2">
    <source>
        <dbReference type="ARBA" id="ARBA00022714"/>
    </source>
</evidence>
<dbReference type="CDD" id="cd03064">
    <property type="entry name" value="TRX_Fd_NuoE"/>
    <property type="match status" value="1"/>
</dbReference>
<sequence length="150" mass="16512">MIPMLQRTQKVLGFLPPKALIFIAEFIGMPQAKVFGAATFYAQFRFDPPGRHTIKICRGTACHVRGSDRIQEDIQTRLKVKAGETTSDRCFSLETVACFGSCALAPVVVLDESVHGRMTPFKTRKVLQRTVEKEEGASAKKENSPKPGGS</sequence>
<dbReference type="InterPro" id="IPR036249">
    <property type="entry name" value="Thioredoxin-like_sf"/>
</dbReference>
<name>A0A0D2JMW4_9BACT</name>